<dbReference type="EMBL" id="JAMXLR010000036">
    <property type="protein sequence ID" value="MCO6044555.1"/>
    <property type="molecule type" value="Genomic_DNA"/>
</dbReference>
<evidence type="ECO:0000313" key="1">
    <source>
        <dbReference type="EMBL" id="MCO6044555.1"/>
    </source>
</evidence>
<proteinExistence type="predicted"/>
<dbReference type="InterPro" id="IPR038177">
    <property type="entry name" value="IAT_beta_sf"/>
</dbReference>
<accession>A0A9X2F8Z1</accession>
<comment type="caution">
    <text evidence="1">The sequence shown here is derived from an EMBL/GenBank/DDBJ whole genome shotgun (WGS) entry which is preliminary data.</text>
</comment>
<dbReference type="InterPro" id="IPR011050">
    <property type="entry name" value="Pectin_lyase_fold/virulence"/>
</dbReference>
<protein>
    <submittedName>
        <fullName evidence="1">Uncharacterized protein</fullName>
    </submittedName>
</protein>
<reference evidence="1" key="1">
    <citation type="submission" date="2022-06" db="EMBL/GenBank/DDBJ databases">
        <title>Aeoliella straminimaris, a novel planctomycete from sediments.</title>
        <authorList>
            <person name="Vitorino I.R."/>
            <person name="Lage O.M."/>
        </authorList>
    </citation>
    <scope>NUCLEOTIDE SEQUENCE</scope>
    <source>
        <strain evidence="1">ICT_H6.2</strain>
    </source>
</reference>
<keyword evidence="2" id="KW-1185">Reference proteome</keyword>
<dbReference type="SMART" id="SM00710">
    <property type="entry name" value="PbH1"/>
    <property type="match status" value="14"/>
</dbReference>
<sequence>MTIAWLATATCASAQEIVEQGAPVQGVPSAGEVVYSTDSSYIATPGTTYSPYGMNYSPSLGSHLRARYNTQSYGQVRGNLDLGTMKVFDGANGVWFVDGQVTLNDESKVGYNAGIGYRFMTLPLLPNSADSAKIAGISLWSDGTTTINENFLPQIGISLEYLGDFWDVRANTYIPFSDIEVGDFVATDNINYQGDFLVQETIAGTDEALTVQDFELARRMGNRDLWVFAGGYGLWGDTVDTAGLKIGARGYLTPDLAVQLAVNDDDEFGTNTVFSVTWFIGRTRDPSETGPGLYQRFREPVIRNDYVAVKQDTVLGGEILEGDLDGDGEVEDIRVVHVDSSAAAGGDGSFENPLNNLDDIEGTGASPGIVLVHSDSSFTDQQAVLLDGQRMLGEGGGIEHIVNTTNFGDVVLPETSAGALDGAVPVINGGAGEDVITLATNTIEVSNFVMNGGANAIVSPNGTLGVDLNNLSISNMTGNGITLTPGVIEDDPETPEDELAVQFTPILSDLTFENVAGDDINIDANSPEGASVPITESIAISDVTSTGNGGVGINLSNNISTATIENYTNDSSAGTAGILLTANDGSVNITDATITNQAGMGISVVDSNGSHTFAEVQITDTGAAALHVSGGEADISYTGNITQGDTGEVLLVENGHSGALDFFEGADGNGVVDATSGDGMVFNDADGTYTFVDAVSMTGTTQGIDVSNDSDGSIAMLDATITDTTGTTLHFDGGEMSLNYTGKITQNNAATTLLVEGEHTGTLTFNEGDTDGGVIDAFNGDGLVFSNADGGYIFNDAVVLDGTANGADTGIDLLNDSDGTFTFADGTIVSPTGEAILVDGGSSVFTFTGEITQENNVATVSVTGGHDGAMTFLSPDDTTDVINATNGTGLQFNNADGDYGFVGSVTLDGSSNGADTGVDIINGSDGTFTFTETTITDPTGVAFNVVGGSADVDFAGKITQSNNAAAVSVSGGHDGTMTFAESEAGTGVVEATDGTGLQFDNADGTYQFNDAVVLNGGDAGVDIVNGSSGTFSFAADSEIINPTGDAFVITDSDANVDYNGTITDDTGFAVRIENHSDGTVSFDDEVTSTGQGILVQNNTGGSYSFIGGTDLDTTTNDAVTLNNNTDTTISFADMDITTTSGDGFVATNTEGLSIIGAGNTITTTTGTGLDLDTVEVAPAGILIDSVTVDGAVSGVIMNDVTGGPVVIGTGSNVGDGGSLANTTGSAVSLTNVEDVTLNFLDISATGGAGVEINHVAGFGADSTVSINSSEISGTSAQGVLLNAGNANDVSITLNDNVIEDTALATVELNINGNANNADIFVTGNTLDNTSDAEALLITGNDATLKTVNLLVSENSMTNDSATASTVELQSSGDATLNSTFLNNNMSNATNDAFTASTNAAGSRLNLRMEGNTATSGDGGDDYFLIENAGTFRVQNLTTPNDDGDTIDTANAGTFDIDPAITEFGGTVPLP</sequence>
<dbReference type="SUPFAM" id="SSF51126">
    <property type="entry name" value="Pectin lyase-like"/>
    <property type="match status" value="1"/>
</dbReference>
<name>A0A9X2F8Z1_9BACT</name>
<dbReference type="Proteomes" id="UP001155241">
    <property type="component" value="Unassembled WGS sequence"/>
</dbReference>
<dbReference type="RefSeq" id="WP_252852666.1">
    <property type="nucleotide sequence ID" value="NZ_JAMXLR010000036.1"/>
</dbReference>
<evidence type="ECO:0000313" key="2">
    <source>
        <dbReference type="Proteomes" id="UP001155241"/>
    </source>
</evidence>
<gene>
    <name evidence="1" type="ORF">NG895_11620</name>
</gene>
<dbReference type="Gene3D" id="2.40.160.160">
    <property type="entry name" value="Inverse autotransporter, beta-domain"/>
    <property type="match status" value="1"/>
</dbReference>
<dbReference type="Gene3D" id="2.160.20.10">
    <property type="entry name" value="Single-stranded right-handed beta-helix, Pectin lyase-like"/>
    <property type="match status" value="1"/>
</dbReference>
<organism evidence="1 2">
    <name type="scientific">Aeoliella straminimaris</name>
    <dbReference type="NCBI Taxonomy" id="2954799"/>
    <lineage>
        <taxon>Bacteria</taxon>
        <taxon>Pseudomonadati</taxon>
        <taxon>Planctomycetota</taxon>
        <taxon>Planctomycetia</taxon>
        <taxon>Pirellulales</taxon>
        <taxon>Lacipirellulaceae</taxon>
        <taxon>Aeoliella</taxon>
    </lineage>
</organism>
<dbReference type="InterPro" id="IPR006626">
    <property type="entry name" value="PbH1"/>
</dbReference>
<dbReference type="InterPro" id="IPR012334">
    <property type="entry name" value="Pectin_lyas_fold"/>
</dbReference>